<keyword evidence="14" id="KW-0540">Nuclease</keyword>
<comment type="cofactor">
    <cofactor evidence="12">
        <name>[4Fe-4S] cluster</name>
        <dbReference type="ChEBI" id="CHEBI:49883"/>
    </cofactor>
    <text evidence="12">Binds 1 [4Fe-4S] cluster.</text>
</comment>
<dbReference type="CDD" id="cd00056">
    <property type="entry name" value="ENDO3c"/>
    <property type="match status" value="1"/>
</dbReference>
<comment type="catalytic activity">
    <reaction evidence="12">
        <text>2'-deoxyribonucleotide-(2'-deoxyribose 5'-phosphate)-2'-deoxyribonucleotide-DNA = a 3'-end 2'-deoxyribonucleotide-(2,3-dehydro-2,3-deoxyribose 5'-phosphate)-DNA + a 5'-end 5'-phospho-2'-deoxyribonucleoside-DNA + H(+)</text>
        <dbReference type="Rhea" id="RHEA:66592"/>
        <dbReference type="Rhea" id="RHEA-COMP:13180"/>
        <dbReference type="Rhea" id="RHEA-COMP:16897"/>
        <dbReference type="Rhea" id="RHEA-COMP:17067"/>
        <dbReference type="ChEBI" id="CHEBI:15378"/>
        <dbReference type="ChEBI" id="CHEBI:136412"/>
        <dbReference type="ChEBI" id="CHEBI:157695"/>
        <dbReference type="ChEBI" id="CHEBI:167181"/>
        <dbReference type="EC" id="4.2.99.18"/>
    </reaction>
</comment>
<dbReference type="GO" id="GO:0006285">
    <property type="term" value="P:base-excision repair, AP site formation"/>
    <property type="evidence" value="ECO:0007669"/>
    <property type="project" value="TreeGrafter"/>
</dbReference>
<proteinExistence type="inferred from homology"/>
<dbReference type="PIRSF" id="PIRSF001435">
    <property type="entry name" value="Nth"/>
    <property type="match status" value="1"/>
</dbReference>
<keyword evidence="11 12" id="KW-0326">Glycosidase</keyword>
<keyword evidence="6 12" id="KW-0408">Iron</keyword>
<dbReference type="GO" id="GO:0046872">
    <property type="term" value="F:metal ion binding"/>
    <property type="evidence" value="ECO:0007669"/>
    <property type="project" value="UniProtKB-KW"/>
</dbReference>
<protein>
    <recommendedName>
        <fullName evidence="12">Endonuclease III</fullName>
        <ecNumber evidence="12">4.2.99.18</ecNumber>
    </recommendedName>
    <alternativeName>
        <fullName evidence="12">DNA-(apurinic or apyrimidinic site) lyase</fullName>
    </alternativeName>
</protein>
<dbReference type="InterPro" id="IPR005759">
    <property type="entry name" value="Nth"/>
</dbReference>
<keyword evidence="3 12" id="KW-0479">Metal-binding</keyword>
<dbReference type="EMBL" id="NHMP01000013">
    <property type="protein sequence ID" value="OXE44343.1"/>
    <property type="molecule type" value="Genomic_DNA"/>
</dbReference>
<dbReference type="GO" id="GO:0019104">
    <property type="term" value="F:DNA N-glycosylase activity"/>
    <property type="evidence" value="ECO:0007669"/>
    <property type="project" value="UniProtKB-UniRule"/>
</dbReference>
<dbReference type="HAMAP" id="MF_00942">
    <property type="entry name" value="Nth"/>
    <property type="match status" value="1"/>
</dbReference>
<dbReference type="PANTHER" id="PTHR10359:SF18">
    <property type="entry name" value="ENDONUCLEASE III"/>
    <property type="match status" value="1"/>
</dbReference>
<feature type="binding site" evidence="12">
    <location>
        <position position="194"/>
    </location>
    <ligand>
        <name>[4Fe-4S] cluster</name>
        <dbReference type="ChEBI" id="CHEBI:49883"/>
    </ligand>
</feature>
<keyword evidence="14" id="KW-0255">Endonuclease</keyword>
<dbReference type="PROSITE" id="PS01155">
    <property type="entry name" value="ENDONUCLEASE_III_2"/>
    <property type="match status" value="1"/>
</dbReference>
<dbReference type="InterPro" id="IPR023170">
    <property type="entry name" value="HhH_base_excis_C"/>
</dbReference>
<keyword evidence="15" id="KW-1185">Reference proteome</keyword>
<evidence type="ECO:0000256" key="3">
    <source>
        <dbReference type="ARBA" id="ARBA00022723"/>
    </source>
</evidence>
<keyword evidence="8 12" id="KW-0238">DNA-binding</keyword>
<evidence type="ECO:0000313" key="14">
    <source>
        <dbReference type="EMBL" id="OXE44343.1"/>
    </source>
</evidence>
<evidence type="ECO:0000256" key="1">
    <source>
        <dbReference type="ARBA" id="ARBA00008343"/>
    </source>
</evidence>
<accession>A0A227KAV1</accession>
<dbReference type="GO" id="GO:0051539">
    <property type="term" value="F:4 iron, 4 sulfur cluster binding"/>
    <property type="evidence" value="ECO:0007669"/>
    <property type="project" value="UniProtKB-UniRule"/>
</dbReference>
<dbReference type="SMART" id="SM00478">
    <property type="entry name" value="ENDO3c"/>
    <property type="match status" value="1"/>
</dbReference>
<keyword evidence="4 12" id="KW-0227">DNA damage</keyword>
<evidence type="ECO:0000256" key="8">
    <source>
        <dbReference type="ARBA" id="ARBA00023125"/>
    </source>
</evidence>
<evidence type="ECO:0000256" key="4">
    <source>
        <dbReference type="ARBA" id="ARBA00022763"/>
    </source>
</evidence>
<evidence type="ECO:0000256" key="10">
    <source>
        <dbReference type="ARBA" id="ARBA00023239"/>
    </source>
</evidence>
<dbReference type="GeneID" id="78363553"/>
<evidence type="ECO:0000256" key="9">
    <source>
        <dbReference type="ARBA" id="ARBA00023204"/>
    </source>
</evidence>
<name>A0A227KAV1_9BURK</name>
<feature type="binding site" evidence="12">
    <location>
        <position position="197"/>
    </location>
    <ligand>
        <name>[4Fe-4S] cluster</name>
        <dbReference type="ChEBI" id="CHEBI:49883"/>
    </ligand>
</feature>
<comment type="caution">
    <text evidence="14">The sequence shown here is derived from an EMBL/GenBank/DDBJ whole genome shotgun (WGS) entry which is preliminary data.</text>
</comment>
<dbReference type="AlphaFoldDB" id="A0A227KAV1"/>
<sequence length="225" mass="25867">MNQAKRIEILKVLQADNPDPKSELEYSTPFELLIAVVLSAQATDKSVNESTRHIFPIANTPEKLLEMGPETFLDHIKKIGLFRTKTKNVMELCQTLVDKYHSQVPQEFDKLVELPGVGKKTASVVMNVAFGEPKIAVDTHVFRVANRTKYATGKTPEQVQIKMERYTPLEYRVNAHHWFILLGRYICKARAPECWRCPIKDLCEYKEKLLEKPEKKKVKQMKPGT</sequence>
<feature type="domain" description="HhH-GPD" evidence="13">
    <location>
        <begin position="38"/>
        <end position="185"/>
    </location>
</feature>
<dbReference type="InterPro" id="IPR004036">
    <property type="entry name" value="Endonuclease-III-like_CS2"/>
</dbReference>
<evidence type="ECO:0000256" key="11">
    <source>
        <dbReference type="ARBA" id="ARBA00023295"/>
    </source>
</evidence>
<comment type="function">
    <text evidence="12">DNA repair enzyme that has both DNA N-glycosylase activity and AP-lyase activity. The DNA N-glycosylase activity releases various damaged pyrimidines from DNA by cleaving the N-glycosidic bond, leaving an AP (apurinic/apyrimidinic) site. The AP-lyase activity cleaves the phosphodiester bond 3' to the AP site by a beta-elimination, leaving a 3'-terminal unsaturated sugar and a product with a terminal 5'-phosphate.</text>
</comment>
<dbReference type="RefSeq" id="WP_066591685.1">
    <property type="nucleotide sequence ID" value="NZ_CAJTBZ010000029.1"/>
</dbReference>
<evidence type="ECO:0000256" key="12">
    <source>
        <dbReference type="HAMAP-Rule" id="MF_00942"/>
    </source>
</evidence>
<dbReference type="InterPro" id="IPR003265">
    <property type="entry name" value="HhH-GPD_domain"/>
</dbReference>
<dbReference type="SMART" id="SM00525">
    <property type="entry name" value="FES"/>
    <property type="match status" value="1"/>
</dbReference>
<keyword evidence="7 12" id="KW-0411">Iron-sulfur</keyword>
<keyword evidence="5 12" id="KW-0378">Hydrolase</keyword>
<comment type="similarity">
    <text evidence="1 12">Belongs to the Nth/MutY family.</text>
</comment>
<evidence type="ECO:0000256" key="6">
    <source>
        <dbReference type="ARBA" id="ARBA00023004"/>
    </source>
</evidence>
<dbReference type="InterPro" id="IPR011257">
    <property type="entry name" value="DNA_glycosylase"/>
</dbReference>
<evidence type="ECO:0000256" key="5">
    <source>
        <dbReference type="ARBA" id="ARBA00022801"/>
    </source>
</evidence>
<evidence type="ECO:0000313" key="15">
    <source>
        <dbReference type="Proteomes" id="UP000214610"/>
    </source>
</evidence>
<dbReference type="NCBIfam" id="TIGR01083">
    <property type="entry name" value="nth"/>
    <property type="match status" value="1"/>
</dbReference>
<keyword evidence="10 12" id="KW-0456">Lyase</keyword>
<dbReference type="FunFam" id="1.10.1670.10:FF:000001">
    <property type="entry name" value="Endonuclease III"/>
    <property type="match status" value="1"/>
</dbReference>
<dbReference type="Gene3D" id="1.10.1670.10">
    <property type="entry name" value="Helix-hairpin-Helix base-excision DNA repair enzymes (C-terminal)"/>
    <property type="match status" value="1"/>
</dbReference>
<dbReference type="SUPFAM" id="SSF48150">
    <property type="entry name" value="DNA-glycosylase"/>
    <property type="match status" value="1"/>
</dbReference>
<dbReference type="Proteomes" id="UP000214610">
    <property type="component" value="Unassembled WGS sequence"/>
</dbReference>
<dbReference type="Pfam" id="PF00730">
    <property type="entry name" value="HhH-GPD"/>
    <property type="match status" value="1"/>
</dbReference>
<evidence type="ECO:0000259" key="13">
    <source>
        <dbReference type="SMART" id="SM00478"/>
    </source>
</evidence>
<dbReference type="FunFam" id="1.10.340.30:FF:000001">
    <property type="entry name" value="Endonuclease III"/>
    <property type="match status" value="1"/>
</dbReference>
<dbReference type="Gene3D" id="1.10.340.30">
    <property type="entry name" value="Hypothetical protein, domain 2"/>
    <property type="match status" value="1"/>
</dbReference>
<reference evidence="15" key="1">
    <citation type="submission" date="2017-05" db="EMBL/GenBank/DDBJ databases">
        <title>Improved OligoMM genomes.</title>
        <authorList>
            <person name="Garzetti D."/>
        </authorList>
    </citation>
    <scope>NUCLEOTIDE SEQUENCE [LARGE SCALE GENOMIC DNA]</scope>
    <source>
        <strain evidence="15">YL45</strain>
    </source>
</reference>
<dbReference type="InterPro" id="IPR003651">
    <property type="entry name" value="Endonuclease3_FeS-loop_motif"/>
</dbReference>
<dbReference type="EC" id="4.2.99.18" evidence="12"/>
<evidence type="ECO:0000256" key="7">
    <source>
        <dbReference type="ARBA" id="ARBA00023014"/>
    </source>
</evidence>
<feature type="binding site" evidence="12">
    <location>
        <position position="187"/>
    </location>
    <ligand>
        <name>[4Fe-4S] cluster</name>
        <dbReference type="ChEBI" id="CHEBI:49883"/>
    </ligand>
</feature>
<feature type="binding site" evidence="12">
    <location>
        <position position="203"/>
    </location>
    <ligand>
        <name>[4Fe-4S] cluster</name>
        <dbReference type="ChEBI" id="CHEBI:49883"/>
    </ligand>
</feature>
<evidence type="ECO:0000256" key="2">
    <source>
        <dbReference type="ARBA" id="ARBA00022485"/>
    </source>
</evidence>
<dbReference type="GO" id="GO:0140078">
    <property type="term" value="F:class I DNA-(apurinic or apyrimidinic site) endonuclease activity"/>
    <property type="evidence" value="ECO:0007669"/>
    <property type="project" value="UniProtKB-EC"/>
</dbReference>
<keyword evidence="2 12" id="KW-0004">4Fe-4S</keyword>
<dbReference type="GO" id="GO:0003677">
    <property type="term" value="F:DNA binding"/>
    <property type="evidence" value="ECO:0007669"/>
    <property type="project" value="UniProtKB-UniRule"/>
</dbReference>
<keyword evidence="9 12" id="KW-0234">DNA repair</keyword>
<organism evidence="14 15">
    <name type="scientific">Turicimonas muris</name>
    <dbReference type="NCBI Taxonomy" id="1796652"/>
    <lineage>
        <taxon>Bacteria</taxon>
        <taxon>Pseudomonadati</taxon>
        <taxon>Pseudomonadota</taxon>
        <taxon>Betaproteobacteria</taxon>
        <taxon>Burkholderiales</taxon>
        <taxon>Sutterellaceae</taxon>
        <taxon>Turicimonas</taxon>
    </lineage>
</organism>
<dbReference type="Pfam" id="PF10576">
    <property type="entry name" value="EndIII_4Fe-2S"/>
    <property type="match status" value="1"/>
</dbReference>
<gene>
    <name evidence="12" type="primary">nth</name>
    <name evidence="14" type="ORF">ADH67_12525</name>
</gene>
<dbReference type="PANTHER" id="PTHR10359">
    <property type="entry name" value="A/G-SPECIFIC ADENINE GLYCOSYLASE/ENDONUCLEASE III"/>
    <property type="match status" value="1"/>
</dbReference>